<dbReference type="Gene3D" id="3.50.50.60">
    <property type="entry name" value="FAD/NAD(P)-binding domain"/>
    <property type="match status" value="1"/>
</dbReference>
<proteinExistence type="inferred from homology"/>
<feature type="transmembrane region" description="Helical" evidence="7">
    <location>
        <begin position="32"/>
        <end position="54"/>
    </location>
</feature>
<dbReference type="GO" id="GO:0016614">
    <property type="term" value="F:oxidoreductase activity, acting on CH-OH group of donors"/>
    <property type="evidence" value="ECO:0007669"/>
    <property type="project" value="InterPro"/>
</dbReference>
<dbReference type="Proteomes" id="UP000596902">
    <property type="component" value="Unassembled WGS sequence"/>
</dbReference>
<evidence type="ECO:0000259" key="8">
    <source>
        <dbReference type="PROSITE" id="PS00623"/>
    </source>
</evidence>
<reference evidence="10" key="2">
    <citation type="submission" date="2020-08" db="EMBL/GenBank/DDBJ databases">
        <title>Draft Genome Sequence of Cumin Blight Pathogen Alternaria burnsii.</title>
        <authorList>
            <person name="Feng Z."/>
        </authorList>
    </citation>
    <scope>NUCLEOTIDE SEQUENCE</scope>
    <source>
        <strain evidence="10">CBS107.38</strain>
    </source>
</reference>
<evidence type="ECO:0000313" key="11">
    <source>
        <dbReference type="Proteomes" id="UP000596902"/>
    </source>
</evidence>
<feature type="domain" description="Glucose-methanol-choline oxidoreductase N-terminal" evidence="8">
    <location>
        <begin position="254"/>
        <end position="277"/>
    </location>
</feature>
<dbReference type="InterPro" id="IPR036188">
    <property type="entry name" value="FAD/NAD-bd_sf"/>
</dbReference>
<dbReference type="Gene3D" id="4.10.450.10">
    <property type="entry name" value="Glucose Oxidase, domain 2"/>
    <property type="match status" value="1"/>
</dbReference>
<reference evidence="10" key="1">
    <citation type="submission" date="2020-01" db="EMBL/GenBank/DDBJ databases">
        <authorList>
            <person name="Feng Z.H.Z."/>
        </authorList>
    </citation>
    <scope>NUCLEOTIDE SEQUENCE</scope>
    <source>
        <strain evidence="10">CBS107.38</strain>
    </source>
</reference>
<keyword evidence="3 6" id="KW-0285">Flavoprotein</keyword>
<evidence type="ECO:0000256" key="4">
    <source>
        <dbReference type="ARBA" id="ARBA00022827"/>
    </source>
</evidence>
<keyword evidence="7" id="KW-0472">Membrane</keyword>
<dbReference type="Pfam" id="PF05199">
    <property type="entry name" value="GMC_oxred_C"/>
    <property type="match status" value="1"/>
</dbReference>
<dbReference type="Pfam" id="PF00732">
    <property type="entry name" value="GMC_oxred_N"/>
    <property type="match status" value="1"/>
</dbReference>
<feature type="transmembrane region" description="Helical" evidence="7">
    <location>
        <begin position="140"/>
        <end position="161"/>
    </location>
</feature>
<dbReference type="InterPro" id="IPR007867">
    <property type="entry name" value="GMC_OxRtase_C"/>
</dbReference>
<keyword evidence="11" id="KW-1185">Reference proteome</keyword>
<evidence type="ECO:0000256" key="5">
    <source>
        <dbReference type="ARBA" id="ARBA00023002"/>
    </source>
</evidence>
<accession>A0A8H7AX27</accession>
<evidence type="ECO:0000313" key="10">
    <source>
        <dbReference type="EMBL" id="KAF7670708.1"/>
    </source>
</evidence>
<evidence type="ECO:0000256" key="6">
    <source>
        <dbReference type="RuleBase" id="RU003968"/>
    </source>
</evidence>
<evidence type="ECO:0000256" key="7">
    <source>
        <dbReference type="SAM" id="Phobius"/>
    </source>
</evidence>
<dbReference type="PROSITE" id="PS00623">
    <property type="entry name" value="GMC_OXRED_1"/>
    <property type="match status" value="1"/>
</dbReference>
<dbReference type="PANTHER" id="PTHR11552:SF201">
    <property type="entry name" value="GLUCOSE-METHANOL-CHOLINE OXIDOREDUCTASE N-TERMINAL DOMAIN-CONTAINING PROTEIN"/>
    <property type="match status" value="1"/>
</dbReference>
<dbReference type="PANTHER" id="PTHR11552">
    <property type="entry name" value="GLUCOSE-METHANOL-CHOLINE GMC OXIDOREDUCTASE"/>
    <property type="match status" value="1"/>
</dbReference>
<dbReference type="RefSeq" id="XP_038781102.1">
    <property type="nucleotide sequence ID" value="XM_038936206.1"/>
</dbReference>
<comment type="similarity">
    <text evidence="2 6">Belongs to the GMC oxidoreductase family.</text>
</comment>
<dbReference type="PROSITE" id="PS00624">
    <property type="entry name" value="GMC_OXRED_2"/>
    <property type="match status" value="1"/>
</dbReference>
<dbReference type="InterPro" id="IPR012132">
    <property type="entry name" value="GMC_OxRdtase"/>
</dbReference>
<feature type="domain" description="Glucose-methanol-choline oxidoreductase N-terminal" evidence="9">
    <location>
        <begin position="450"/>
        <end position="464"/>
    </location>
</feature>
<dbReference type="AlphaFoldDB" id="A0A8H7AX27"/>
<evidence type="ECO:0000259" key="9">
    <source>
        <dbReference type="PROSITE" id="PS00624"/>
    </source>
</evidence>
<evidence type="ECO:0000256" key="2">
    <source>
        <dbReference type="ARBA" id="ARBA00010790"/>
    </source>
</evidence>
<keyword evidence="5" id="KW-0560">Oxidoreductase</keyword>
<protein>
    <submittedName>
        <fullName evidence="10">Alcohol oxidase</fullName>
    </submittedName>
</protein>
<dbReference type="GO" id="GO:0050660">
    <property type="term" value="F:flavin adenine dinucleotide binding"/>
    <property type="evidence" value="ECO:0007669"/>
    <property type="project" value="InterPro"/>
</dbReference>
<gene>
    <name evidence="10" type="ORF">GT037_011159</name>
</gene>
<sequence length="745" mass="81640">MAPAPTSTFTPEAPPAIIPNASSRSDGFSPGAIIGIVIAIICLLLAVPLIAICLRRYEKTRLRETPKSPESSNISLRSVQEHHSLSSILVTKELSRSSIRMERVDSGIKRPDEIYENGRERERGWSCTEVRVPRKYSFHVLFKMFNMQIALPTLLLAPAVLAATKGAGDVWTHSPRYDYIIVGGGTSGLVVANRLSEDYNVSVAVIEAGGVELYNPNITDTSKYGNAFSTSVDWQYESVPQTFAGNASQVLRAGKALGGTSNINGMTYLRAEAAQIDAWQQIGNAGWDWESLMPYYKKSEYIQQPRESQLLRGASMDLKTHGTTGPLAVGWTNNMMGEEVMSSINQTFDTLGVPFNEEPNAGAMRGLTVFPKTIERADNVREDAGRAYYWPVSKRPNLDIYLESFVEKMIWHPESENRDAKRTASGVVFSGLNGTSTTILANREVILSAGSLRSPLLLEQSGVGNPSILQEHNIDVVVDLPFVGENLQDQTTTDMFYTNNNSTNFTGLAGYAAYFNVDDVFESDLAAFNASIASALKQYAGRTANASGIIDSSVTEKLFRIQYDLIFKNKIPISEIIVSPAATGPITIEYWGLLPFSRGSIHINSTNASAPANINPNYFMLDYDIRQQIATAKMARKFANTAPFSNALSSETTPGLDVVPTNASDAVWEKWLKSTYRSNFHYISTAAMMPRELGGVVDSNLTVYGTSNVRVVDASVIPFQVCGHLTSTLYAVAEKAADMIKARYE</sequence>
<evidence type="ECO:0000256" key="3">
    <source>
        <dbReference type="ARBA" id="ARBA00022630"/>
    </source>
</evidence>
<organism evidence="10 11">
    <name type="scientific">Alternaria burnsii</name>
    <dbReference type="NCBI Taxonomy" id="1187904"/>
    <lineage>
        <taxon>Eukaryota</taxon>
        <taxon>Fungi</taxon>
        <taxon>Dikarya</taxon>
        <taxon>Ascomycota</taxon>
        <taxon>Pezizomycotina</taxon>
        <taxon>Dothideomycetes</taxon>
        <taxon>Pleosporomycetidae</taxon>
        <taxon>Pleosporales</taxon>
        <taxon>Pleosporineae</taxon>
        <taxon>Pleosporaceae</taxon>
        <taxon>Alternaria</taxon>
        <taxon>Alternaria sect. Alternaria</taxon>
    </lineage>
</organism>
<dbReference type="Gene3D" id="3.30.560.10">
    <property type="entry name" value="Glucose Oxidase, domain 3"/>
    <property type="match status" value="1"/>
</dbReference>
<name>A0A8H7AX27_9PLEO</name>
<keyword evidence="4 6" id="KW-0274">FAD</keyword>
<dbReference type="SUPFAM" id="SSF51905">
    <property type="entry name" value="FAD/NAD(P)-binding domain"/>
    <property type="match status" value="1"/>
</dbReference>
<evidence type="ECO:0000256" key="1">
    <source>
        <dbReference type="ARBA" id="ARBA00001974"/>
    </source>
</evidence>
<dbReference type="EMBL" id="JAAABM010000029">
    <property type="protein sequence ID" value="KAF7670708.1"/>
    <property type="molecule type" value="Genomic_DNA"/>
</dbReference>
<comment type="caution">
    <text evidence="10">The sequence shown here is derived from an EMBL/GenBank/DDBJ whole genome shotgun (WGS) entry which is preliminary data.</text>
</comment>
<dbReference type="InterPro" id="IPR027424">
    <property type="entry name" value="Glucose_Oxidase_domain_2"/>
</dbReference>
<comment type="cofactor">
    <cofactor evidence="1">
        <name>FAD</name>
        <dbReference type="ChEBI" id="CHEBI:57692"/>
    </cofactor>
</comment>
<dbReference type="GeneID" id="62209384"/>
<dbReference type="InterPro" id="IPR000172">
    <property type="entry name" value="GMC_OxRdtase_N"/>
</dbReference>
<keyword evidence="7" id="KW-0812">Transmembrane</keyword>
<dbReference type="SUPFAM" id="SSF54373">
    <property type="entry name" value="FAD-linked reductases, C-terminal domain"/>
    <property type="match status" value="1"/>
</dbReference>
<keyword evidence="7" id="KW-1133">Transmembrane helix</keyword>